<reference evidence="15" key="1">
    <citation type="thesis" date="2020" institute="ProQuest LLC" country="789 East Eisenhower Parkway, Ann Arbor, MI, USA">
        <title>Comparative Genomics and Chromosome Evolution.</title>
        <authorList>
            <person name="Mudd A.B."/>
        </authorList>
    </citation>
    <scope>NUCLEOTIDE SEQUENCE</scope>
    <source>
        <strain evidence="15">237g6f4</strain>
        <tissue evidence="15">Blood</tissue>
    </source>
</reference>
<dbReference type="PANTHER" id="PTHR24100">
    <property type="entry name" value="BUTYROPHILIN"/>
    <property type="match status" value="1"/>
</dbReference>
<dbReference type="FunFam" id="2.60.40.10:FF:000088">
    <property type="entry name" value="Butyrophilin subfamily 1 member A1"/>
    <property type="match status" value="1"/>
</dbReference>
<dbReference type="Pfam" id="PF22705">
    <property type="entry name" value="C2-set_3"/>
    <property type="match status" value="1"/>
</dbReference>
<dbReference type="SUPFAM" id="SSF48726">
    <property type="entry name" value="Immunoglobulin"/>
    <property type="match status" value="2"/>
</dbReference>
<feature type="domain" description="B30.2/SPRY" evidence="13">
    <location>
        <begin position="268"/>
        <end position="462"/>
    </location>
</feature>
<dbReference type="InterPro" id="IPR053896">
    <property type="entry name" value="BTN3A2-like_Ig-C"/>
</dbReference>
<feature type="transmembrane region" description="Helical" evidence="12">
    <location>
        <begin position="248"/>
        <end position="267"/>
    </location>
</feature>
<dbReference type="PROSITE" id="PS50188">
    <property type="entry name" value="B302_SPRY"/>
    <property type="match status" value="1"/>
</dbReference>
<dbReference type="InterPro" id="IPR013783">
    <property type="entry name" value="Ig-like_fold"/>
</dbReference>
<dbReference type="PRINTS" id="PR01407">
    <property type="entry name" value="BUTYPHLNCDUF"/>
</dbReference>
<keyword evidence="10" id="KW-0393">Immunoglobulin domain</keyword>
<protein>
    <recommendedName>
        <fullName evidence="17">Butyrophilin subfamily 1 member A1-like</fullName>
    </recommendedName>
</protein>
<comment type="similarity">
    <text evidence="2">Belongs to the immunoglobulin superfamily. BTN/MOG family.</text>
</comment>
<dbReference type="GO" id="GO:0009897">
    <property type="term" value="C:external side of plasma membrane"/>
    <property type="evidence" value="ECO:0007669"/>
    <property type="project" value="TreeGrafter"/>
</dbReference>
<dbReference type="SMART" id="SM00409">
    <property type="entry name" value="IG"/>
    <property type="match status" value="1"/>
</dbReference>
<keyword evidence="16" id="KW-1185">Reference proteome</keyword>
<dbReference type="SMART" id="SM00406">
    <property type="entry name" value="IGv"/>
    <property type="match status" value="1"/>
</dbReference>
<evidence type="ECO:0000256" key="8">
    <source>
        <dbReference type="ARBA" id="ARBA00023157"/>
    </source>
</evidence>
<dbReference type="Gene3D" id="2.60.120.920">
    <property type="match status" value="1"/>
</dbReference>
<dbReference type="InterPro" id="IPR003599">
    <property type="entry name" value="Ig_sub"/>
</dbReference>
<feature type="domain" description="Ig-like" evidence="14">
    <location>
        <begin position="29"/>
        <end position="140"/>
    </location>
</feature>
<evidence type="ECO:0000313" key="16">
    <source>
        <dbReference type="Proteomes" id="UP000824782"/>
    </source>
</evidence>
<dbReference type="SMART" id="SM00449">
    <property type="entry name" value="SPRY"/>
    <property type="match status" value="1"/>
</dbReference>
<evidence type="ECO:0000256" key="9">
    <source>
        <dbReference type="ARBA" id="ARBA00023180"/>
    </source>
</evidence>
<dbReference type="PROSITE" id="PS50835">
    <property type="entry name" value="IG_LIKE"/>
    <property type="match status" value="2"/>
</dbReference>
<dbReference type="GO" id="GO:0042110">
    <property type="term" value="P:T cell activation"/>
    <property type="evidence" value="ECO:0007669"/>
    <property type="project" value="UniProtKB-ARBA"/>
</dbReference>
<dbReference type="Pfam" id="PF00622">
    <property type="entry name" value="SPRY"/>
    <property type="match status" value="1"/>
</dbReference>
<evidence type="ECO:0000256" key="12">
    <source>
        <dbReference type="SAM" id="Phobius"/>
    </source>
</evidence>
<keyword evidence="9" id="KW-0325">Glycoprotein</keyword>
<dbReference type="InterPro" id="IPR013106">
    <property type="entry name" value="Ig_V-set"/>
</dbReference>
<dbReference type="InterPro" id="IPR036179">
    <property type="entry name" value="Ig-like_dom_sf"/>
</dbReference>
<dbReference type="SMART" id="SM00589">
    <property type="entry name" value="PRY"/>
    <property type="match status" value="1"/>
</dbReference>
<comment type="similarity">
    <text evidence="11">Belongs to the SKINT family.</text>
</comment>
<dbReference type="InterPro" id="IPR007110">
    <property type="entry name" value="Ig-like_dom"/>
</dbReference>
<dbReference type="Pfam" id="PF13765">
    <property type="entry name" value="PRY"/>
    <property type="match status" value="1"/>
</dbReference>
<dbReference type="GO" id="GO:0050863">
    <property type="term" value="P:regulation of T cell activation"/>
    <property type="evidence" value="ECO:0007669"/>
    <property type="project" value="UniProtKB-ARBA"/>
</dbReference>
<evidence type="ECO:0008006" key="17">
    <source>
        <dbReference type="Google" id="ProtNLM"/>
    </source>
</evidence>
<evidence type="ECO:0000259" key="13">
    <source>
        <dbReference type="PROSITE" id="PS50188"/>
    </source>
</evidence>
<dbReference type="GO" id="GO:0001817">
    <property type="term" value="P:regulation of cytokine production"/>
    <property type="evidence" value="ECO:0007669"/>
    <property type="project" value="TreeGrafter"/>
</dbReference>
<keyword evidence="3 12" id="KW-0812">Transmembrane</keyword>
<keyword evidence="4" id="KW-0732">Signal</keyword>
<keyword evidence="5 12" id="KW-1133">Transmembrane helix</keyword>
<evidence type="ECO:0000256" key="7">
    <source>
        <dbReference type="ARBA" id="ARBA00023136"/>
    </source>
</evidence>
<dbReference type="InterPro" id="IPR050504">
    <property type="entry name" value="IgSF_BTN/MOG"/>
</dbReference>
<evidence type="ECO:0000256" key="4">
    <source>
        <dbReference type="ARBA" id="ARBA00022729"/>
    </source>
</evidence>
<dbReference type="InterPro" id="IPR006574">
    <property type="entry name" value="PRY"/>
</dbReference>
<keyword evidence="8" id="KW-1015">Disulfide bond</keyword>
<feature type="domain" description="Ig-like" evidence="14">
    <location>
        <begin position="143"/>
        <end position="232"/>
    </location>
</feature>
<evidence type="ECO:0000256" key="6">
    <source>
        <dbReference type="ARBA" id="ARBA00023054"/>
    </source>
</evidence>
<dbReference type="Proteomes" id="UP000824782">
    <property type="component" value="Unassembled WGS sequence"/>
</dbReference>
<name>A0AAV6ZKH4_ENGPU</name>
<dbReference type="GO" id="GO:0050852">
    <property type="term" value="P:T cell receptor signaling pathway"/>
    <property type="evidence" value="ECO:0007669"/>
    <property type="project" value="TreeGrafter"/>
</dbReference>
<gene>
    <name evidence="15" type="ORF">GDO81_020221</name>
</gene>
<dbReference type="SUPFAM" id="SSF49899">
    <property type="entry name" value="Concanavalin A-like lectins/glucanases"/>
    <property type="match status" value="1"/>
</dbReference>
<keyword evidence="7 12" id="KW-0472">Membrane</keyword>
<dbReference type="FunFam" id="2.60.40.10:FF:000142">
    <property type="entry name" value="V-set domain-containing T-cell activation inhibitor 1"/>
    <property type="match status" value="1"/>
</dbReference>
<dbReference type="GO" id="GO:1903037">
    <property type="term" value="P:regulation of leukocyte cell-cell adhesion"/>
    <property type="evidence" value="ECO:0007669"/>
    <property type="project" value="UniProtKB-ARBA"/>
</dbReference>
<dbReference type="InterPro" id="IPR003877">
    <property type="entry name" value="SPRY_dom"/>
</dbReference>
<sequence>MNYKGITLNLITYFLIWLDIIHVNISRAAQFTVYSSSSSMIVNIGKDAILSCYLEPEMSAVDMEIRWIRADDGSIVYKYRKGVEETPDVNNKYYRRTEMIKDGIERGNVSMKIRDVQVSDKGLYTCYYQSDYMFDEARIEILPQAIGKSPSLLIETEAPNFKVSCSSSGWYPKPVGQWLSGDKQSMTMLRKSIAETEDGLYNITISSIFTKESQGITCAIQNTYSECQRQVSIHLSESLFPVSNAGHIAAHVILSVIILGFVIVYILNERRKRKKKEFKQAIKHTADVRLDPDTAHPDLKVSDDLKCLSRAEERQDVPDNEKRFDTRLYVHGKDVLSNNGAYWKVNVKDANHWTIGVAKQNINRKGNLNLSTREGYWVLELNDGRYQVYTDQPKMKKNVKGVCNIGIYVHSKKLQIDFYDADKSQLIHSFNKNLEKNISLYPFFSVWTQGEKIHVCSQGCPHCAQTHSDEEAPMLLGIS</sequence>
<organism evidence="15 16">
    <name type="scientific">Engystomops pustulosus</name>
    <name type="common">Tungara frog</name>
    <name type="synonym">Physalaemus pustulosus</name>
    <dbReference type="NCBI Taxonomy" id="76066"/>
    <lineage>
        <taxon>Eukaryota</taxon>
        <taxon>Metazoa</taxon>
        <taxon>Chordata</taxon>
        <taxon>Craniata</taxon>
        <taxon>Vertebrata</taxon>
        <taxon>Euteleostomi</taxon>
        <taxon>Amphibia</taxon>
        <taxon>Batrachia</taxon>
        <taxon>Anura</taxon>
        <taxon>Neobatrachia</taxon>
        <taxon>Hyloidea</taxon>
        <taxon>Leptodactylidae</taxon>
        <taxon>Leiuperinae</taxon>
        <taxon>Engystomops</taxon>
    </lineage>
</organism>
<dbReference type="InterPro" id="IPR043136">
    <property type="entry name" value="B30.2/SPRY_sf"/>
</dbReference>
<evidence type="ECO:0000256" key="11">
    <source>
        <dbReference type="ARBA" id="ARBA00038221"/>
    </source>
</evidence>
<dbReference type="InterPro" id="IPR001870">
    <property type="entry name" value="B30.2/SPRY"/>
</dbReference>
<dbReference type="Pfam" id="PF07686">
    <property type="entry name" value="V-set"/>
    <property type="match status" value="1"/>
</dbReference>
<dbReference type="InterPro" id="IPR013320">
    <property type="entry name" value="ConA-like_dom_sf"/>
</dbReference>
<dbReference type="EMBL" id="WNYA01000150">
    <property type="protein sequence ID" value="KAG8549667.1"/>
    <property type="molecule type" value="Genomic_DNA"/>
</dbReference>
<evidence type="ECO:0000256" key="3">
    <source>
        <dbReference type="ARBA" id="ARBA00022692"/>
    </source>
</evidence>
<evidence type="ECO:0000256" key="1">
    <source>
        <dbReference type="ARBA" id="ARBA00004479"/>
    </source>
</evidence>
<accession>A0AAV6ZKH4</accession>
<keyword evidence="6" id="KW-0175">Coiled coil</keyword>
<evidence type="ECO:0000313" key="15">
    <source>
        <dbReference type="EMBL" id="KAG8549667.1"/>
    </source>
</evidence>
<dbReference type="AlphaFoldDB" id="A0AAV6ZKH4"/>
<dbReference type="PANTHER" id="PTHR24100:SF149">
    <property type="entry name" value="BG-LIKE ANTIGEN 1-RELATED"/>
    <property type="match status" value="1"/>
</dbReference>
<comment type="subcellular location">
    <subcellularLocation>
        <location evidence="1">Membrane</location>
        <topology evidence="1">Single-pass type I membrane protein</topology>
    </subcellularLocation>
</comment>
<evidence type="ECO:0000256" key="10">
    <source>
        <dbReference type="ARBA" id="ARBA00023319"/>
    </source>
</evidence>
<evidence type="ECO:0000259" key="14">
    <source>
        <dbReference type="PROSITE" id="PS50835"/>
    </source>
</evidence>
<proteinExistence type="inferred from homology"/>
<dbReference type="GO" id="GO:0005102">
    <property type="term" value="F:signaling receptor binding"/>
    <property type="evidence" value="ECO:0007669"/>
    <property type="project" value="TreeGrafter"/>
</dbReference>
<comment type="caution">
    <text evidence="15">The sequence shown here is derived from an EMBL/GenBank/DDBJ whole genome shotgun (WGS) entry which is preliminary data.</text>
</comment>
<evidence type="ECO:0000256" key="5">
    <source>
        <dbReference type="ARBA" id="ARBA00022989"/>
    </source>
</evidence>
<dbReference type="InterPro" id="IPR003879">
    <property type="entry name" value="Butyrophylin_SPRY"/>
</dbReference>
<evidence type="ECO:0000256" key="2">
    <source>
        <dbReference type="ARBA" id="ARBA00007591"/>
    </source>
</evidence>
<dbReference type="Gene3D" id="2.60.40.10">
    <property type="entry name" value="Immunoglobulins"/>
    <property type="match status" value="2"/>
</dbReference>